<gene>
    <name evidence="1" type="ORF">EZS27_017883</name>
</gene>
<proteinExistence type="predicted"/>
<dbReference type="AlphaFoldDB" id="A0A5J4RJK7"/>
<comment type="caution">
    <text evidence="1">The sequence shown here is derived from an EMBL/GenBank/DDBJ whole genome shotgun (WGS) entry which is preliminary data.</text>
</comment>
<sequence length="411" mass="45772">MVKYKQFIRVLLLFTLLPGAITAQNNTNSPYTRYGYGQLSDQLSGKSKAMGGIAYGLRDSYHINPSNPASYTAVDSLTFLFEAGLTLQNTNFSDGTTKLNAKNSSFDYVTMQFRLHRKLAMTLGLLPFSNVGYNLNQVTTENSVANTITFSGEGGTHQLFAGLGFKLLKNLSIGANLSYFWGDITRTTSEYFSSGAAYSYEEITNVSISDLKTDFGLQYTHKFGKKNALIAGMVFSPKRKLNNDTYVMVTTSASSVKDTVADFGIPLSIGGGLTYVYDDRLTVGVDYRLEKWSEVSYMNDANAFCNRSVVALGAEYLPGYTGRNYFSLVKYRLGAYYSLPYYNIRGIRAAKEYGITGGFALPLPRARSLLSVSVQYIKVNGQSINTLDENYLRLNIGLTFNERWFFKRRVD</sequence>
<evidence type="ECO:0000313" key="1">
    <source>
        <dbReference type="EMBL" id="KAA6333734.1"/>
    </source>
</evidence>
<dbReference type="EMBL" id="SNRY01001078">
    <property type="protein sequence ID" value="KAA6333734.1"/>
    <property type="molecule type" value="Genomic_DNA"/>
</dbReference>
<name>A0A5J4RJK7_9ZZZZ</name>
<dbReference type="Gene3D" id="2.40.160.60">
    <property type="entry name" value="Outer membrane protein transport protein (OMPP1/FadL/TodX)"/>
    <property type="match status" value="1"/>
</dbReference>
<dbReference type="SUPFAM" id="SSF56935">
    <property type="entry name" value="Porins"/>
    <property type="match status" value="1"/>
</dbReference>
<protein>
    <recommendedName>
        <fullName evidence="2">Outer membrane protein</fullName>
    </recommendedName>
</protein>
<organism evidence="1">
    <name type="scientific">termite gut metagenome</name>
    <dbReference type="NCBI Taxonomy" id="433724"/>
    <lineage>
        <taxon>unclassified sequences</taxon>
        <taxon>metagenomes</taxon>
        <taxon>organismal metagenomes</taxon>
    </lineage>
</organism>
<evidence type="ECO:0008006" key="2">
    <source>
        <dbReference type="Google" id="ProtNLM"/>
    </source>
</evidence>
<accession>A0A5J4RJK7</accession>
<reference evidence="1" key="1">
    <citation type="submission" date="2019-03" db="EMBL/GenBank/DDBJ databases">
        <title>Single cell metagenomics reveals metabolic interactions within the superorganism composed of flagellate Streblomastix strix and complex community of Bacteroidetes bacteria on its surface.</title>
        <authorList>
            <person name="Treitli S.C."/>
            <person name="Kolisko M."/>
            <person name="Husnik F."/>
            <person name="Keeling P."/>
            <person name="Hampl V."/>
        </authorList>
    </citation>
    <scope>NUCLEOTIDE SEQUENCE</scope>
    <source>
        <strain evidence="1">STM</strain>
    </source>
</reference>